<feature type="compositionally biased region" description="Acidic residues" evidence="1">
    <location>
        <begin position="115"/>
        <end position="173"/>
    </location>
</feature>
<dbReference type="PANTHER" id="PTHR12864">
    <property type="entry name" value="RAN BINDING PROTEIN 9-RELATED"/>
    <property type="match status" value="1"/>
</dbReference>
<dbReference type="PROSITE" id="PS50897">
    <property type="entry name" value="CTLH"/>
    <property type="match status" value="1"/>
</dbReference>
<feature type="region of interest" description="Disordered" evidence="1">
    <location>
        <begin position="104"/>
        <end position="173"/>
    </location>
</feature>
<dbReference type="SMART" id="SM00757">
    <property type="entry name" value="CRA"/>
    <property type="match status" value="1"/>
</dbReference>
<dbReference type="InterPro" id="IPR013320">
    <property type="entry name" value="ConA-like_dom_sf"/>
</dbReference>
<dbReference type="Pfam" id="PF00622">
    <property type="entry name" value="SPRY"/>
    <property type="match status" value="1"/>
</dbReference>
<comment type="caution">
    <text evidence="4">The sequence shown here is derived from an EMBL/GenBank/DDBJ whole genome shotgun (WGS) entry which is preliminary data.</text>
</comment>
<dbReference type="InterPro" id="IPR006595">
    <property type="entry name" value="CTLH_C"/>
</dbReference>
<dbReference type="PROSITE" id="PS50188">
    <property type="entry name" value="B302_SPRY"/>
    <property type="match status" value="1"/>
</dbReference>
<feature type="domain" description="CTLH" evidence="3">
    <location>
        <begin position="469"/>
        <end position="527"/>
    </location>
</feature>
<evidence type="ECO:0000256" key="1">
    <source>
        <dbReference type="SAM" id="MobiDB-lite"/>
    </source>
</evidence>
<evidence type="ECO:0000259" key="3">
    <source>
        <dbReference type="PROSITE" id="PS50897"/>
    </source>
</evidence>
<name>A0A9P8PUB6_9ASCO</name>
<dbReference type="InterPro" id="IPR003877">
    <property type="entry name" value="SPRY_dom"/>
</dbReference>
<feature type="domain" description="B30.2/SPRY" evidence="2">
    <location>
        <begin position="187"/>
        <end position="381"/>
    </location>
</feature>
<keyword evidence="5" id="KW-1185">Reference proteome</keyword>
<dbReference type="InterPro" id="IPR001870">
    <property type="entry name" value="B30.2/SPRY"/>
</dbReference>
<dbReference type="SMART" id="SM00449">
    <property type="entry name" value="SPRY"/>
    <property type="match status" value="1"/>
</dbReference>
<dbReference type="EMBL" id="JAEUBF010000438">
    <property type="protein sequence ID" value="KAH3678553.1"/>
    <property type="molecule type" value="Genomic_DNA"/>
</dbReference>
<dbReference type="InterPro" id="IPR024964">
    <property type="entry name" value="CTLH/CRA"/>
</dbReference>
<dbReference type="InterPro" id="IPR013144">
    <property type="entry name" value="CRA_dom"/>
</dbReference>
<protein>
    <recommendedName>
        <fullName evidence="6">B30.2/SPRY domain-containing protein</fullName>
    </recommendedName>
</protein>
<dbReference type="Pfam" id="PF10607">
    <property type="entry name" value="CTLH"/>
    <property type="match status" value="1"/>
</dbReference>
<dbReference type="Gene3D" id="2.60.120.920">
    <property type="match status" value="1"/>
</dbReference>
<evidence type="ECO:0000259" key="2">
    <source>
        <dbReference type="PROSITE" id="PS50188"/>
    </source>
</evidence>
<reference evidence="4" key="2">
    <citation type="submission" date="2021-01" db="EMBL/GenBank/DDBJ databases">
        <authorList>
            <person name="Schikora-Tamarit M.A."/>
        </authorList>
    </citation>
    <scope>NUCLEOTIDE SEQUENCE</scope>
    <source>
        <strain evidence="4">CBS6341</strain>
    </source>
</reference>
<organism evidence="4 5">
    <name type="scientific">Wickerhamomyces mucosus</name>
    <dbReference type="NCBI Taxonomy" id="1378264"/>
    <lineage>
        <taxon>Eukaryota</taxon>
        <taxon>Fungi</taxon>
        <taxon>Dikarya</taxon>
        <taxon>Ascomycota</taxon>
        <taxon>Saccharomycotina</taxon>
        <taxon>Saccharomycetes</taxon>
        <taxon>Phaffomycetales</taxon>
        <taxon>Wickerhamomycetaceae</taxon>
        <taxon>Wickerhamomyces</taxon>
    </lineage>
</organism>
<reference evidence="4" key="1">
    <citation type="journal article" date="2021" name="Open Biol.">
        <title>Shared evolutionary footprints suggest mitochondrial oxidative damage underlies multiple complex I losses in fungi.</title>
        <authorList>
            <person name="Schikora-Tamarit M.A."/>
            <person name="Marcet-Houben M."/>
            <person name="Nosek J."/>
            <person name="Gabaldon T."/>
        </authorList>
    </citation>
    <scope>NUCLEOTIDE SEQUENCE</scope>
    <source>
        <strain evidence="4">CBS6341</strain>
    </source>
</reference>
<dbReference type="SUPFAM" id="SSF49899">
    <property type="entry name" value="Concanavalin A-like lectins/glucanases"/>
    <property type="match status" value="1"/>
</dbReference>
<gene>
    <name evidence="4" type="ORF">WICMUC_001362</name>
</gene>
<proteinExistence type="predicted"/>
<accession>A0A9P8PUB6</accession>
<dbReference type="AlphaFoldDB" id="A0A9P8PUB6"/>
<dbReference type="InterPro" id="IPR043136">
    <property type="entry name" value="B30.2/SPRY_sf"/>
</dbReference>
<dbReference type="OrthoDB" id="3979646at2759"/>
<evidence type="ECO:0000313" key="4">
    <source>
        <dbReference type="EMBL" id="KAH3678553.1"/>
    </source>
</evidence>
<sequence>MSNLNDGLKRKSRSKSITKIQIPSYLLKTTFGEELEKKLNTSIPIDKDSKDLNNKLSIMGIMGKNPGKFINTSYIEDVQNIFNHQRRRSSRRISEGSLSRLRTINSSNQYNDNNDLMDIDDDHIDNDEEEDDEDDDNEDDFYDEDALLDSEDEDDNEDNNLEDGDDDDEDMDNENINVLYNEDEFDEFNDHDHPILKITENKYPLPTKWESSINGNKNLNISNNGLKLKVEPLQISKNLESYVTKSNHEISINTGLFYYEIEILSVTNNNKRGNCDISIGFIKSSISNINKFPGLEIGSYGFNGIDGSIHANNSINKNFNRKFGLGDIIGCGVNFASKSIFYTKNGVYLGVAFNDINKSLIPIVGLKNGNSIKTNFGQNEFIFNIDGYIDDEKLKIKKKILLNDNGDNDLEKINKIKDKDIPIISNKLISSYFNHLGFIEVGKTFQNEILKRQSQKQSEKQKLDSNEDNLKIRSNIRKYLMKDENFFKVIELVDKNFPKVFKENKEILFALKCQIFLLFIKKSQTIEALKFGQDLQREFNSIEFTNILNELFSLLAFDNPMESPQFIKIFARDKLEHINQLLNTAILKSLGLTSESNLQRLIKHNLKLLNILNKSNDNDSLLLTNQDFGI</sequence>
<dbReference type="InterPro" id="IPR050618">
    <property type="entry name" value="Ubq-SigPath_Reg"/>
</dbReference>
<evidence type="ECO:0008006" key="6">
    <source>
        <dbReference type="Google" id="ProtNLM"/>
    </source>
</evidence>
<dbReference type="Proteomes" id="UP000769528">
    <property type="component" value="Unassembled WGS sequence"/>
</dbReference>
<evidence type="ECO:0000313" key="5">
    <source>
        <dbReference type="Proteomes" id="UP000769528"/>
    </source>
</evidence>